<dbReference type="PANTHER" id="PTHR35010">
    <property type="entry name" value="BLL4672 PROTEIN-RELATED"/>
    <property type="match status" value="1"/>
</dbReference>
<dbReference type="Gene3D" id="3.30.450.180">
    <property type="match status" value="1"/>
</dbReference>
<dbReference type="InterPro" id="IPR041413">
    <property type="entry name" value="MLTR_LBD"/>
</dbReference>
<dbReference type="InterPro" id="IPR010982">
    <property type="entry name" value="Lambda_DNA-bd_dom_sf"/>
</dbReference>
<dbReference type="InterPro" id="IPR001387">
    <property type="entry name" value="Cro/C1-type_HTH"/>
</dbReference>
<dbReference type="PROSITE" id="PS50943">
    <property type="entry name" value="HTH_CROC1"/>
    <property type="match status" value="1"/>
</dbReference>
<proteinExistence type="predicted"/>
<dbReference type="PANTHER" id="PTHR35010:SF2">
    <property type="entry name" value="BLL4672 PROTEIN"/>
    <property type="match status" value="1"/>
</dbReference>
<feature type="region of interest" description="Disordered" evidence="1">
    <location>
        <begin position="1"/>
        <end position="23"/>
    </location>
</feature>
<dbReference type="Proteomes" id="UP000758701">
    <property type="component" value="Unassembled WGS sequence"/>
</dbReference>
<dbReference type="SMART" id="SM00530">
    <property type="entry name" value="HTH_XRE"/>
    <property type="match status" value="1"/>
</dbReference>
<gene>
    <name evidence="3" type="ORF">KVH32_09655</name>
</gene>
<comment type="caution">
    <text evidence="3">The sequence shown here is derived from an EMBL/GenBank/DDBJ whole genome shotgun (WGS) entry which is preliminary data.</text>
</comment>
<feature type="domain" description="HTH cro/C1-type" evidence="2">
    <location>
        <begin position="57"/>
        <end position="104"/>
    </location>
</feature>
<evidence type="ECO:0000313" key="3">
    <source>
        <dbReference type="EMBL" id="MBZ6151438.1"/>
    </source>
</evidence>
<dbReference type="SUPFAM" id="SSF47413">
    <property type="entry name" value="lambda repressor-like DNA-binding domains"/>
    <property type="match status" value="1"/>
</dbReference>
<organism evidence="3 4">
    <name type="scientific">Streptomyces olivaceus</name>
    <dbReference type="NCBI Taxonomy" id="47716"/>
    <lineage>
        <taxon>Bacteria</taxon>
        <taxon>Bacillati</taxon>
        <taxon>Actinomycetota</taxon>
        <taxon>Actinomycetes</taxon>
        <taxon>Kitasatosporales</taxon>
        <taxon>Streptomycetaceae</taxon>
        <taxon>Streptomyces</taxon>
    </lineage>
</organism>
<dbReference type="Pfam" id="PF17765">
    <property type="entry name" value="MLTR_LBD"/>
    <property type="match status" value="1"/>
</dbReference>
<evidence type="ECO:0000313" key="4">
    <source>
        <dbReference type="Proteomes" id="UP000758701"/>
    </source>
</evidence>
<dbReference type="EMBL" id="JAHSTP010000003">
    <property type="protein sequence ID" value="MBZ6151438.1"/>
    <property type="molecule type" value="Genomic_DNA"/>
</dbReference>
<dbReference type="Gene3D" id="1.10.260.40">
    <property type="entry name" value="lambda repressor-like DNA-binding domains"/>
    <property type="match status" value="1"/>
</dbReference>
<sequence>MRMRVPAVPARDTGRTPGNEGAASDNALGAYLRHCRARLDPSSAGLPAVAQGRRVTGLRREEISFLTGVSADYYSRLEQGRERNPSVRVVEALSRALQLDSDARARLFRLSGINPSLGPEGMSARVHPALLRLLEDSSSAVAYALSPCFDILAVNQHARALLSPFGGESNLVRALFTHPKARAFFTEWPLAAAASVHTLRRNAFQCPDDIDIPDLAAEMSARSADFSSLWESGADGDLGRAYGAIVHPDVGRMELTYTIFSRHATPGQRLLVGAPSSGSRSAQSLTYLTAMSAPAEGNPPA</sequence>
<accession>A0ABS7W1S2</accession>
<keyword evidence="4" id="KW-1185">Reference proteome</keyword>
<dbReference type="RefSeq" id="WP_224287355.1">
    <property type="nucleotide sequence ID" value="NZ_JAHSST010000003.1"/>
</dbReference>
<dbReference type="Pfam" id="PF13560">
    <property type="entry name" value="HTH_31"/>
    <property type="match status" value="1"/>
</dbReference>
<name>A0ABS7W1S2_STROV</name>
<protein>
    <submittedName>
        <fullName evidence="3">Helix-turn-helix transcriptional regulator</fullName>
    </submittedName>
</protein>
<evidence type="ECO:0000259" key="2">
    <source>
        <dbReference type="PROSITE" id="PS50943"/>
    </source>
</evidence>
<dbReference type="CDD" id="cd00093">
    <property type="entry name" value="HTH_XRE"/>
    <property type="match status" value="1"/>
</dbReference>
<evidence type="ECO:0000256" key="1">
    <source>
        <dbReference type="SAM" id="MobiDB-lite"/>
    </source>
</evidence>
<reference evidence="3 4" key="1">
    <citation type="submission" date="2021-06" db="EMBL/GenBank/DDBJ databases">
        <title>Ecological speciation of a Streptomyces species isolated from different habitats and geographic origins.</title>
        <authorList>
            <person name="Wang J."/>
        </authorList>
    </citation>
    <scope>NUCLEOTIDE SEQUENCE [LARGE SCALE GENOMIC DNA]</scope>
    <source>
        <strain evidence="3 4">FXJ8.012</strain>
    </source>
</reference>